<dbReference type="InterPro" id="IPR050836">
    <property type="entry name" value="SDS22/Internalin_LRR"/>
</dbReference>
<keyword evidence="3" id="KW-0175">Coiled coil</keyword>
<dbReference type="InterPro" id="IPR001611">
    <property type="entry name" value="Leu-rich_rpt"/>
</dbReference>
<dbReference type="EMBL" id="JAIWYP010000001">
    <property type="protein sequence ID" value="KAH3887644.1"/>
    <property type="molecule type" value="Genomic_DNA"/>
</dbReference>
<evidence type="ECO:0000313" key="5">
    <source>
        <dbReference type="EMBL" id="KAH3887644.1"/>
    </source>
</evidence>
<keyword evidence="6" id="KW-1185">Reference proteome</keyword>
<feature type="compositionally biased region" description="Low complexity" evidence="4">
    <location>
        <begin position="647"/>
        <end position="669"/>
    </location>
</feature>
<dbReference type="SMART" id="SM00365">
    <property type="entry name" value="LRR_SD22"/>
    <property type="match status" value="4"/>
</dbReference>
<dbReference type="Gene3D" id="3.80.10.10">
    <property type="entry name" value="Ribonuclease Inhibitor"/>
    <property type="match status" value="1"/>
</dbReference>
<evidence type="ECO:0000256" key="4">
    <source>
        <dbReference type="SAM" id="MobiDB-lite"/>
    </source>
</evidence>
<feature type="compositionally biased region" description="Basic and acidic residues" evidence="4">
    <location>
        <begin position="452"/>
        <end position="600"/>
    </location>
</feature>
<dbReference type="PANTHER" id="PTHR46652">
    <property type="entry name" value="LEUCINE-RICH REPEAT AND IQ DOMAIN-CONTAINING PROTEIN 1-RELATED"/>
    <property type="match status" value="1"/>
</dbReference>
<feature type="coiled-coil region" evidence="3">
    <location>
        <begin position="304"/>
        <end position="367"/>
    </location>
</feature>
<proteinExistence type="predicted"/>
<feature type="region of interest" description="Disordered" evidence="4">
    <location>
        <begin position="1621"/>
        <end position="1684"/>
    </location>
</feature>
<dbReference type="SUPFAM" id="SSF52058">
    <property type="entry name" value="L domain-like"/>
    <property type="match status" value="1"/>
</dbReference>
<dbReference type="PANTHER" id="PTHR46652:SF7">
    <property type="entry name" value="LEUCINE-RICH REPEAT AND IQ DOMAIN-CONTAINING PROTEIN 1"/>
    <property type="match status" value="1"/>
</dbReference>
<dbReference type="InterPro" id="IPR027417">
    <property type="entry name" value="P-loop_NTPase"/>
</dbReference>
<keyword evidence="1" id="KW-0433">Leucine-rich repeat</keyword>
<gene>
    <name evidence="5" type="ORF">DPMN_011662</name>
</gene>
<dbReference type="Gene3D" id="1.20.5.190">
    <property type="match status" value="1"/>
</dbReference>
<name>A0A9D4N5I7_DREPO</name>
<evidence type="ECO:0000313" key="6">
    <source>
        <dbReference type="Proteomes" id="UP000828390"/>
    </source>
</evidence>
<dbReference type="InterPro" id="IPR032675">
    <property type="entry name" value="LRR_dom_sf"/>
</dbReference>
<dbReference type="Pfam" id="PF13855">
    <property type="entry name" value="LRR_8"/>
    <property type="match status" value="1"/>
</dbReference>
<feature type="region of interest" description="Disordered" evidence="4">
    <location>
        <begin position="452"/>
        <end position="605"/>
    </location>
</feature>
<evidence type="ECO:0008006" key="7">
    <source>
        <dbReference type="Google" id="ProtNLM"/>
    </source>
</evidence>
<dbReference type="PROSITE" id="PS51450">
    <property type="entry name" value="LRR"/>
    <property type="match status" value="3"/>
</dbReference>
<dbReference type="Pfam" id="PF00612">
    <property type="entry name" value="IQ"/>
    <property type="match status" value="4"/>
</dbReference>
<dbReference type="CDD" id="cd23767">
    <property type="entry name" value="IQCD"/>
    <property type="match status" value="3"/>
</dbReference>
<dbReference type="Proteomes" id="UP000828390">
    <property type="component" value="Unassembled WGS sequence"/>
</dbReference>
<feature type="region of interest" description="Disordered" evidence="4">
    <location>
        <begin position="640"/>
        <end position="670"/>
    </location>
</feature>
<evidence type="ECO:0000256" key="2">
    <source>
        <dbReference type="ARBA" id="ARBA00022737"/>
    </source>
</evidence>
<organism evidence="5 6">
    <name type="scientific">Dreissena polymorpha</name>
    <name type="common">Zebra mussel</name>
    <name type="synonym">Mytilus polymorpha</name>
    <dbReference type="NCBI Taxonomy" id="45954"/>
    <lineage>
        <taxon>Eukaryota</taxon>
        <taxon>Metazoa</taxon>
        <taxon>Spiralia</taxon>
        <taxon>Lophotrochozoa</taxon>
        <taxon>Mollusca</taxon>
        <taxon>Bivalvia</taxon>
        <taxon>Autobranchia</taxon>
        <taxon>Heteroconchia</taxon>
        <taxon>Euheterodonta</taxon>
        <taxon>Imparidentia</taxon>
        <taxon>Neoheterodontei</taxon>
        <taxon>Myida</taxon>
        <taxon>Dreissenoidea</taxon>
        <taxon>Dreissenidae</taxon>
        <taxon>Dreissena</taxon>
    </lineage>
</organism>
<reference evidence="5" key="1">
    <citation type="journal article" date="2019" name="bioRxiv">
        <title>The Genome of the Zebra Mussel, Dreissena polymorpha: A Resource for Invasive Species Research.</title>
        <authorList>
            <person name="McCartney M.A."/>
            <person name="Auch B."/>
            <person name="Kono T."/>
            <person name="Mallez S."/>
            <person name="Zhang Y."/>
            <person name="Obille A."/>
            <person name="Becker A."/>
            <person name="Abrahante J.E."/>
            <person name="Garbe J."/>
            <person name="Badalamenti J.P."/>
            <person name="Herman A."/>
            <person name="Mangelson H."/>
            <person name="Liachko I."/>
            <person name="Sullivan S."/>
            <person name="Sone E.D."/>
            <person name="Koren S."/>
            <person name="Silverstein K.A.T."/>
            <person name="Beckman K.B."/>
            <person name="Gohl D.M."/>
        </authorList>
    </citation>
    <scope>NUCLEOTIDE SEQUENCE</scope>
    <source>
        <strain evidence="5">Duluth1</strain>
        <tissue evidence="5">Whole animal</tissue>
    </source>
</reference>
<feature type="region of interest" description="Disordered" evidence="4">
    <location>
        <begin position="1415"/>
        <end position="1463"/>
    </location>
</feature>
<protein>
    <recommendedName>
        <fullName evidence="7">Leucine-rich repeat and IQ domain-containing protein 1</fullName>
    </recommendedName>
</protein>
<evidence type="ECO:0000256" key="3">
    <source>
        <dbReference type="SAM" id="Coils"/>
    </source>
</evidence>
<keyword evidence="2" id="KW-0677">Repeat</keyword>
<evidence type="ECO:0000256" key="1">
    <source>
        <dbReference type="ARBA" id="ARBA00022614"/>
    </source>
</evidence>
<dbReference type="SUPFAM" id="SSF52540">
    <property type="entry name" value="P-loop containing nucleoside triphosphate hydrolases"/>
    <property type="match status" value="1"/>
</dbReference>
<dbReference type="PROSITE" id="PS50096">
    <property type="entry name" value="IQ"/>
    <property type="match status" value="4"/>
</dbReference>
<dbReference type="SMART" id="SM00015">
    <property type="entry name" value="IQ"/>
    <property type="match status" value="4"/>
</dbReference>
<reference evidence="5" key="2">
    <citation type="submission" date="2020-11" db="EMBL/GenBank/DDBJ databases">
        <authorList>
            <person name="McCartney M.A."/>
            <person name="Auch B."/>
            <person name="Kono T."/>
            <person name="Mallez S."/>
            <person name="Becker A."/>
            <person name="Gohl D.M."/>
            <person name="Silverstein K.A.T."/>
            <person name="Koren S."/>
            <person name="Bechman K.B."/>
            <person name="Herman A."/>
            <person name="Abrahante J.E."/>
            <person name="Garbe J."/>
        </authorList>
    </citation>
    <scope>NUCLEOTIDE SEQUENCE</scope>
    <source>
        <strain evidence="5">Duluth1</strain>
        <tissue evidence="5">Whole animal</tissue>
    </source>
</reference>
<sequence>MLQNLNPILKYIFYTVQNDWFERDVMSMPPSGVQGQMDEAALIEAEIQLELENIDLDDEVLNDPDDVPDDNLESYGDIDIPGEMDDYVKRLQEQSSHFEQELAECDELLQTSESRSDPQCLAMIPYEDQTLLDRLAKEHGLDSEAYRKKILEDIANDEDIIGEELADLIGHEEDNIQTVDMETEYNKGGGDNRLSIEIGKAVEEGIPGQDDMPVAHQLVPVRGYRNGESNQVVPVRGDTNGFHPLQLQQLLRAELESVEKKYQERLDRIKKDEAFRRDEEDVRQRRTNEERQWKMDQIRQQGQQLQLEQEAVQLAMKKQQEEAEHEIQKQMRVFQVEIQKMEREAEQQRVELKVAMEIQKAKEAEKQHKAVVDIQRLFRGYRVRKMVGYQLKKRRVERRKEVEAARIMEVEAEIEERTRELEKKKEEEKQKLEEEAKKLEFLQQQREEEKRRAEEEKKKKKEEEAQLKEEEKKRKEEEKQRKKEEEKQKKEEEKRRKEEEKQKKEEKRKKAEEKRIREEEERKKIEEVKLKKEEEERMKKEQEKLKKEEEKKKQEQEQMNAEEEKRQKEEEKRRMDKKSDEEESIDSKIKLTGHFAEDKQTTNGSTHELHTIIGHGLENSGKQVNAEDIEISQQKVATNGVESLGRVPTRPKTPKSSTTPRTPRVSTPKLPLNTKDRILEEHHSEVPVPRVDALPEPLEALRLRFMKDCHPWSKVSNEPWKLKGGVTQKPLRRPSAAKKLPLLSEDVILQAAKVVSLKQVTTVELRDLPGNSLSPLGQCSGLKYLTLTQCNLVALDGLGQCKQLQYINCMENRIEYVDVRDLGQLQYVNLSHNRLSSLHGLDNCTNLRWLDVSYNNITRIGGMDSLRRLHTLLISHNQLISTSGLGATPTLQVIDMSHNHLPAIEDIDKLCLLLYLDVSSNNILQAAEFSNHVLLVELLLGDNSISMVNNLASVWLPLLLALRVQQNSLDSLPSFQNCLLLEDLDLSNNQLLDVANVKMGVKDCFYLQHLHLEDNPVTADIDDSFSQSLKAGCPRLIYGHNQSTERLKSPVKARSSFESMCVSQASTLQEQLTYLHDFLSVKNATGAKQSAQDICESCFKFCDRSFSVAVEFRYAHEYGDVTVTMPTTQSIPKAGQPMSSGNPEKFMNPKEMFENALKSSGGRTNGQKSNNNSNILSEFQNSVSDPKQMFESALNASARKIEASNNRNEPRKSEQVAGLNSYNTTTAGKSQFEQALRSADMSKVPVKSHVIIHNGHILERLEWAATRIQATWRGWHVRHQIQEHTKYWLAATTIQAHWRGYRTRRMLLERWSNPFAGLDPKILQRLNASAVKIQAYWRGFILRKKLMAALEFAQCSFEEEDADVMNLGDEFDLDKFMDIDQDLVDMEWKPPATPDVPNHYPVLKKPPLGNTRIPALPLGELRPPSNPRRAWRNSESPMSDTGKIHRPPSSVASTELTVRSGMSRKEEKLADEWGFKDSNTAHLMMQRAKKMKYNAERRKKIGKLDPKQRLALFRKLEEVTHPPTHTIPQRKTLPRKEYFQARQNEINRQQQERHQEVHVRASRTFEWLHTQVGDLPTSDSVINQGFSEGPKYLPTDHNFPELMSGKRVQLVSSPMSLELQSVDSASTAGKKQRRLSAGSGTGSSKLPPIQPSSAPVPHVKERMSFRNPKVNQDVGWGGGKKRAK</sequence>
<accession>A0A9D4N5I7</accession>
<dbReference type="InterPro" id="IPR000048">
    <property type="entry name" value="IQ_motif_EF-hand-BS"/>
</dbReference>
<comment type="caution">
    <text evidence="5">The sequence shown here is derived from an EMBL/GenBank/DDBJ whole genome shotgun (WGS) entry which is preliminary data.</text>
</comment>